<dbReference type="PANTHER" id="PTHR13683:SF768">
    <property type="entry name" value="EUKARYOTIC ASPARTYL PROTEASE FAMILY PROTEIN"/>
    <property type="match status" value="1"/>
</dbReference>
<dbReference type="AlphaFoldDB" id="A0AAQ3QA19"/>
<dbReference type="CDD" id="cd05476">
    <property type="entry name" value="pepsin_A_like_plant"/>
    <property type="match status" value="1"/>
</dbReference>
<dbReference type="Pfam" id="PF14543">
    <property type="entry name" value="TAXi_N"/>
    <property type="match status" value="1"/>
</dbReference>
<comment type="similarity">
    <text evidence="1">Belongs to the peptidase A1 family.</text>
</comment>
<sequence length="498" mass="54110">MSRREVSVAMVPKRPSSSSYSIRFSFLLQCLVLLALSSSAGATGLFKVRRKFGGLRTSIGDFRAHDNRRHSRMLAVVDLPLGGIGIPTDTGLYYAEIGIGTPPKNFYVQVDTGSDILWVNCITCSSCPKKSDLGFELTLYDPKKSATPSLVSCQDSFCVSTYGDIPGCIANLPCQYKVMYGDGSSTAGFFVTDTVVYNQVSSDHQTKQSNASITFGCGAQQSGDLGSKEALDGILGFGQSNSSMISQLAASGKVSMSFAHCLDTINGGGIFVIGRVVQPKVKTTPLVPDQAHYNVNLKAIEVGGTFLQLPSYLFDTSDKQGTIIDSGTTMTYLPEVAYKRVLNGIFANHPDITFDNVQGFLCFHYPGSVDDGFPDVAFHFENSLLLNVYPHDYFFQNGEDYYCVGWQNGGMMSADGKDIFLIGDLALSNKLVYYDLENQVIGWTEYNCSSSVQVQDGKSGAIYTVDAHNISSGARFQKQSPIFLCLLLLLTLVCNLIF</sequence>
<accession>A0AAQ3QA19</accession>
<feature type="active site" evidence="6">
    <location>
        <position position="111"/>
    </location>
</feature>
<dbReference type="PRINTS" id="PR00792">
    <property type="entry name" value="PEPSIN"/>
</dbReference>
<evidence type="ECO:0000256" key="4">
    <source>
        <dbReference type="ARBA" id="ARBA00022801"/>
    </source>
</evidence>
<keyword evidence="5" id="KW-0325">Glycoprotein</keyword>
<organism evidence="8 9">
    <name type="scientific">Canna indica</name>
    <name type="common">Indian-shot</name>
    <dbReference type="NCBI Taxonomy" id="4628"/>
    <lineage>
        <taxon>Eukaryota</taxon>
        <taxon>Viridiplantae</taxon>
        <taxon>Streptophyta</taxon>
        <taxon>Embryophyta</taxon>
        <taxon>Tracheophyta</taxon>
        <taxon>Spermatophyta</taxon>
        <taxon>Magnoliopsida</taxon>
        <taxon>Liliopsida</taxon>
        <taxon>Zingiberales</taxon>
        <taxon>Cannaceae</taxon>
        <taxon>Canna</taxon>
    </lineage>
</organism>
<name>A0AAQ3QA19_9LILI</name>
<reference evidence="8 9" key="1">
    <citation type="submission" date="2023-10" db="EMBL/GenBank/DDBJ databases">
        <title>Chromosome-scale genome assembly provides insights into flower coloration mechanisms of Canna indica.</title>
        <authorList>
            <person name="Li C."/>
        </authorList>
    </citation>
    <scope>NUCLEOTIDE SEQUENCE [LARGE SCALE GENOMIC DNA]</scope>
    <source>
        <tissue evidence="8">Flower</tissue>
    </source>
</reference>
<proteinExistence type="inferred from homology"/>
<gene>
    <name evidence="8" type="ORF">Cni_G10124</name>
</gene>
<keyword evidence="9" id="KW-1185">Reference proteome</keyword>
<dbReference type="InterPro" id="IPR034161">
    <property type="entry name" value="Pepsin-like_plant"/>
</dbReference>
<dbReference type="Proteomes" id="UP001327560">
    <property type="component" value="Chromosome 3"/>
</dbReference>
<feature type="active site" evidence="6">
    <location>
        <position position="325"/>
    </location>
</feature>
<dbReference type="FunFam" id="2.40.70.10:FF:000028">
    <property type="entry name" value="Eukaryotic aspartyl protease family protein"/>
    <property type="match status" value="1"/>
</dbReference>
<dbReference type="SUPFAM" id="SSF50630">
    <property type="entry name" value="Acid proteases"/>
    <property type="match status" value="1"/>
</dbReference>
<dbReference type="GO" id="GO:0006508">
    <property type="term" value="P:proteolysis"/>
    <property type="evidence" value="ECO:0007669"/>
    <property type="project" value="UniProtKB-KW"/>
</dbReference>
<dbReference type="InterPro" id="IPR033121">
    <property type="entry name" value="PEPTIDASE_A1"/>
</dbReference>
<evidence type="ECO:0000256" key="3">
    <source>
        <dbReference type="ARBA" id="ARBA00022750"/>
    </source>
</evidence>
<evidence type="ECO:0000256" key="1">
    <source>
        <dbReference type="ARBA" id="ARBA00007447"/>
    </source>
</evidence>
<dbReference type="FunFam" id="2.40.70.10:FF:000056">
    <property type="entry name" value="Eukaryotic aspartyl protease family protein"/>
    <property type="match status" value="1"/>
</dbReference>
<dbReference type="Pfam" id="PF14541">
    <property type="entry name" value="TAXi_C"/>
    <property type="match status" value="1"/>
</dbReference>
<evidence type="ECO:0000313" key="9">
    <source>
        <dbReference type="Proteomes" id="UP001327560"/>
    </source>
</evidence>
<dbReference type="InterPro" id="IPR032861">
    <property type="entry name" value="TAXi_N"/>
</dbReference>
<dbReference type="InterPro" id="IPR021109">
    <property type="entry name" value="Peptidase_aspartic_dom_sf"/>
</dbReference>
<keyword evidence="3" id="KW-0064">Aspartyl protease</keyword>
<evidence type="ECO:0000256" key="5">
    <source>
        <dbReference type="ARBA" id="ARBA00023180"/>
    </source>
</evidence>
<protein>
    <submittedName>
        <fullName evidence="8">Aspartic proteinase-like protein 2 isoform X1</fullName>
    </submittedName>
</protein>
<dbReference type="Gene3D" id="2.40.70.10">
    <property type="entry name" value="Acid Proteases"/>
    <property type="match status" value="2"/>
</dbReference>
<dbReference type="PANTHER" id="PTHR13683">
    <property type="entry name" value="ASPARTYL PROTEASES"/>
    <property type="match status" value="1"/>
</dbReference>
<dbReference type="PROSITE" id="PS51767">
    <property type="entry name" value="PEPTIDASE_A1"/>
    <property type="match status" value="1"/>
</dbReference>
<evidence type="ECO:0000313" key="8">
    <source>
        <dbReference type="EMBL" id="WOL01408.1"/>
    </source>
</evidence>
<keyword evidence="2" id="KW-0645">Protease</keyword>
<evidence type="ECO:0000256" key="6">
    <source>
        <dbReference type="PIRSR" id="PIRSR601461-1"/>
    </source>
</evidence>
<dbReference type="GO" id="GO:0004190">
    <property type="term" value="F:aspartic-type endopeptidase activity"/>
    <property type="evidence" value="ECO:0007669"/>
    <property type="project" value="UniProtKB-KW"/>
</dbReference>
<evidence type="ECO:0000259" key="7">
    <source>
        <dbReference type="PROSITE" id="PS51767"/>
    </source>
</evidence>
<keyword evidence="4" id="KW-0378">Hydrolase</keyword>
<feature type="domain" description="Peptidase A1" evidence="7">
    <location>
        <begin position="93"/>
        <end position="444"/>
    </location>
</feature>
<dbReference type="InterPro" id="IPR001461">
    <property type="entry name" value="Aspartic_peptidase_A1"/>
</dbReference>
<dbReference type="EMBL" id="CP136892">
    <property type="protein sequence ID" value="WOL01408.1"/>
    <property type="molecule type" value="Genomic_DNA"/>
</dbReference>
<dbReference type="InterPro" id="IPR032799">
    <property type="entry name" value="TAXi_C"/>
</dbReference>
<evidence type="ECO:0000256" key="2">
    <source>
        <dbReference type="ARBA" id="ARBA00022670"/>
    </source>
</evidence>